<comment type="caution">
    <text evidence="1">The sequence shown here is derived from an EMBL/GenBank/DDBJ whole genome shotgun (WGS) entry which is preliminary data.</text>
</comment>
<name>A0AAN8VSU9_9MAGN</name>
<keyword evidence="2" id="KW-1185">Reference proteome</keyword>
<evidence type="ECO:0000313" key="1">
    <source>
        <dbReference type="EMBL" id="KAK6933343.1"/>
    </source>
</evidence>
<gene>
    <name evidence="1" type="ORF">RJ641_036237</name>
</gene>
<dbReference type="Proteomes" id="UP001370490">
    <property type="component" value="Unassembled WGS sequence"/>
</dbReference>
<dbReference type="EMBL" id="JBAMMX010000009">
    <property type="protein sequence ID" value="KAK6933343.1"/>
    <property type="molecule type" value="Genomic_DNA"/>
</dbReference>
<proteinExistence type="predicted"/>
<dbReference type="AlphaFoldDB" id="A0AAN8VSU9"/>
<reference evidence="1 2" key="1">
    <citation type="submission" date="2023-12" db="EMBL/GenBank/DDBJ databases">
        <title>A high-quality genome assembly for Dillenia turbinata (Dilleniales).</title>
        <authorList>
            <person name="Chanderbali A."/>
        </authorList>
    </citation>
    <scope>NUCLEOTIDE SEQUENCE [LARGE SCALE GENOMIC DNA]</scope>
    <source>
        <strain evidence="1">LSX21</strain>
        <tissue evidence="1">Leaf</tissue>
    </source>
</reference>
<organism evidence="1 2">
    <name type="scientific">Dillenia turbinata</name>
    <dbReference type="NCBI Taxonomy" id="194707"/>
    <lineage>
        <taxon>Eukaryota</taxon>
        <taxon>Viridiplantae</taxon>
        <taxon>Streptophyta</taxon>
        <taxon>Embryophyta</taxon>
        <taxon>Tracheophyta</taxon>
        <taxon>Spermatophyta</taxon>
        <taxon>Magnoliopsida</taxon>
        <taxon>eudicotyledons</taxon>
        <taxon>Gunneridae</taxon>
        <taxon>Pentapetalae</taxon>
        <taxon>Dilleniales</taxon>
        <taxon>Dilleniaceae</taxon>
        <taxon>Dillenia</taxon>
    </lineage>
</organism>
<protein>
    <submittedName>
        <fullName evidence="1">Uncharacterized protein</fullName>
    </submittedName>
</protein>
<accession>A0AAN8VSU9</accession>
<sequence length="109" mass="12087">MKFLFLDRARIRTEDLYQKLIPVQSRLEAKAGFGIQSTTEHGKATSGNCTGTTARHGILQSRFAQKDCMEKRTLFKTWLCAEELTSGPSSTDKTMKIYPGMLAPAGRGT</sequence>
<evidence type="ECO:0000313" key="2">
    <source>
        <dbReference type="Proteomes" id="UP001370490"/>
    </source>
</evidence>